<feature type="domain" description="BD-FAE-like" evidence="3">
    <location>
        <begin position="59"/>
        <end position="256"/>
    </location>
</feature>
<dbReference type="Gene3D" id="3.40.50.1820">
    <property type="entry name" value="alpha/beta hydrolase"/>
    <property type="match status" value="1"/>
</dbReference>
<dbReference type="Pfam" id="PF20434">
    <property type="entry name" value="BD-FAE"/>
    <property type="match status" value="1"/>
</dbReference>
<dbReference type="SUPFAM" id="SSF53474">
    <property type="entry name" value="alpha/beta-Hydrolases"/>
    <property type="match status" value="1"/>
</dbReference>
<dbReference type="InterPro" id="IPR049492">
    <property type="entry name" value="BD-FAE-like_dom"/>
</dbReference>
<keyword evidence="1 4" id="KW-0378">Hydrolase</keyword>
<name>A0A366H6X5_9BACT</name>
<dbReference type="EMBL" id="QNRR01000013">
    <property type="protein sequence ID" value="RBP37754.1"/>
    <property type="molecule type" value="Genomic_DNA"/>
</dbReference>
<sequence>MHLRRILPSLLPCLAALCLGSAPLGAESPVLPVVENPDMVVYQHDVVYGHKDGMALIFDVVQPPKANGGAIMSIQSGGWYSGWRDSRQMFPALQPLLAKGFTVFVVWHGSSPRYPVPDAVADVRRASRFIHANASRWGIDPNRIGAYGGSAGGHLALMLATTGDDGDPKAKDPVLQASSRIAASVSLYPPTDLRKWTTEPPEEIRKHPNLKPSLTFDAKLEPEVSPILHVDAKDAAVLLIHGDKDLLVPISHSTNIMPVLQEQKVPAKLVTIEGAAHGFNKEQNVIVVQEMVDWFVKYLGKAAGA</sequence>
<dbReference type="OrthoDB" id="265201at2"/>
<feature type="chain" id="PRO_5016851804" evidence="2">
    <location>
        <begin position="27"/>
        <end position="305"/>
    </location>
</feature>
<dbReference type="InterPro" id="IPR050300">
    <property type="entry name" value="GDXG_lipolytic_enzyme"/>
</dbReference>
<evidence type="ECO:0000313" key="4">
    <source>
        <dbReference type="EMBL" id="RBP37754.1"/>
    </source>
</evidence>
<accession>A0A366H6X5</accession>
<keyword evidence="5" id="KW-1185">Reference proteome</keyword>
<proteinExistence type="predicted"/>
<dbReference type="PANTHER" id="PTHR48081">
    <property type="entry name" value="AB HYDROLASE SUPERFAMILY PROTEIN C4A8.06C"/>
    <property type="match status" value="1"/>
</dbReference>
<reference evidence="4 5" key="1">
    <citation type="submission" date="2018-06" db="EMBL/GenBank/DDBJ databases">
        <title>Genomic Encyclopedia of Type Strains, Phase IV (KMG-IV): sequencing the most valuable type-strain genomes for metagenomic binning, comparative biology and taxonomic classification.</title>
        <authorList>
            <person name="Goeker M."/>
        </authorList>
    </citation>
    <scope>NUCLEOTIDE SEQUENCE [LARGE SCALE GENOMIC DNA]</scope>
    <source>
        <strain evidence="4 5">DSM 25532</strain>
    </source>
</reference>
<dbReference type="InterPro" id="IPR029058">
    <property type="entry name" value="AB_hydrolase_fold"/>
</dbReference>
<protein>
    <submittedName>
        <fullName evidence="4">Alpha/beta hydrolase family protein</fullName>
    </submittedName>
</protein>
<dbReference type="AlphaFoldDB" id="A0A366H6X5"/>
<comment type="caution">
    <text evidence="4">The sequence shown here is derived from an EMBL/GenBank/DDBJ whole genome shotgun (WGS) entry which is preliminary data.</text>
</comment>
<gene>
    <name evidence="4" type="ORF">DES53_113137</name>
</gene>
<dbReference type="Proteomes" id="UP000253426">
    <property type="component" value="Unassembled WGS sequence"/>
</dbReference>
<keyword evidence="2" id="KW-0732">Signal</keyword>
<organism evidence="4 5">
    <name type="scientific">Roseimicrobium gellanilyticum</name>
    <dbReference type="NCBI Taxonomy" id="748857"/>
    <lineage>
        <taxon>Bacteria</taxon>
        <taxon>Pseudomonadati</taxon>
        <taxon>Verrucomicrobiota</taxon>
        <taxon>Verrucomicrobiia</taxon>
        <taxon>Verrucomicrobiales</taxon>
        <taxon>Verrucomicrobiaceae</taxon>
        <taxon>Roseimicrobium</taxon>
    </lineage>
</organism>
<evidence type="ECO:0000313" key="5">
    <source>
        <dbReference type="Proteomes" id="UP000253426"/>
    </source>
</evidence>
<evidence type="ECO:0000259" key="3">
    <source>
        <dbReference type="Pfam" id="PF20434"/>
    </source>
</evidence>
<evidence type="ECO:0000256" key="1">
    <source>
        <dbReference type="ARBA" id="ARBA00022801"/>
    </source>
</evidence>
<evidence type="ECO:0000256" key="2">
    <source>
        <dbReference type="SAM" id="SignalP"/>
    </source>
</evidence>
<feature type="signal peptide" evidence="2">
    <location>
        <begin position="1"/>
        <end position="26"/>
    </location>
</feature>
<dbReference type="GO" id="GO:0016787">
    <property type="term" value="F:hydrolase activity"/>
    <property type="evidence" value="ECO:0007669"/>
    <property type="project" value="UniProtKB-KW"/>
</dbReference>